<dbReference type="SMART" id="SM00530">
    <property type="entry name" value="HTH_XRE"/>
    <property type="match status" value="1"/>
</dbReference>
<sequence length="85" mass="9652">MRKRGRVHDQPAELLAYRRRVGDRLRRARGRAGLTQQVLAERAGIDKQAISLIENAHSSPRLDTLWRIARALGEPIDVIVCDDRA</sequence>
<dbReference type="SUPFAM" id="SSF47413">
    <property type="entry name" value="lambda repressor-like DNA-binding domains"/>
    <property type="match status" value="1"/>
</dbReference>
<dbReference type="PANTHER" id="PTHR46797:SF1">
    <property type="entry name" value="METHYLPHOSPHONATE SYNTHASE"/>
    <property type="match status" value="1"/>
</dbReference>
<dbReference type="PANTHER" id="PTHR46797">
    <property type="entry name" value="HTH-TYPE TRANSCRIPTIONAL REGULATOR"/>
    <property type="match status" value="1"/>
</dbReference>
<comment type="caution">
    <text evidence="3">The sequence shown here is derived from an EMBL/GenBank/DDBJ whole genome shotgun (WGS) entry which is preliminary data.</text>
</comment>
<dbReference type="Pfam" id="PF01381">
    <property type="entry name" value="HTH_3"/>
    <property type="match status" value="1"/>
</dbReference>
<dbReference type="RefSeq" id="WP_345668716.1">
    <property type="nucleotide sequence ID" value="NZ_BAABKC010000044.1"/>
</dbReference>
<gene>
    <name evidence="3" type="ORF">GCM10023336_29400</name>
</gene>
<evidence type="ECO:0000256" key="1">
    <source>
        <dbReference type="ARBA" id="ARBA00023125"/>
    </source>
</evidence>
<feature type="domain" description="HTH cro/C1-type" evidence="2">
    <location>
        <begin position="25"/>
        <end position="79"/>
    </location>
</feature>
<reference evidence="4" key="1">
    <citation type="journal article" date="2019" name="Int. J. Syst. Evol. Microbiol.">
        <title>The Global Catalogue of Microorganisms (GCM) 10K type strain sequencing project: providing services to taxonomists for standard genome sequencing and annotation.</title>
        <authorList>
            <consortium name="The Broad Institute Genomics Platform"/>
            <consortium name="The Broad Institute Genome Sequencing Center for Infectious Disease"/>
            <person name="Wu L."/>
            <person name="Ma J."/>
        </authorList>
    </citation>
    <scope>NUCLEOTIDE SEQUENCE [LARGE SCALE GENOMIC DNA]</scope>
    <source>
        <strain evidence="4">JCM 18410</strain>
    </source>
</reference>
<proteinExistence type="predicted"/>
<evidence type="ECO:0000313" key="4">
    <source>
        <dbReference type="Proteomes" id="UP001500124"/>
    </source>
</evidence>
<dbReference type="InterPro" id="IPR010982">
    <property type="entry name" value="Lambda_DNA-bd_dom_sf"/>
</dbReference>
<organism evidence="3 4">
    <name type="scientific">Streptomyces similanensis</name>
    <dbReference type="NCBI Taxonomy" id="1274988"/>
    <lineage>
        <taxon>Bacteria</taxon>
        <taxon>Bacillati</taxon>
        <taxon>Actinomycetota</taxon>
        <taxon>Actinomycetes</taxon>
        <taxon>Kitasatosporales</taxon>
        <taxon>Streptomycetaceae</taxon>
        <taxon>Streptomyces</taxon>
    </lineage>
</organism>
<dbReference type="CDD" id="cd00093">
    <property type="entry name" value="HTH_XRE"/>
    <property type="match status" value="1"/>
</dbReference>
<dbReference type="Gene3D" id="1.10.260.40">
    <property type="entry name" value="lambda repressor-like DNA-binding domains"/>
    <property type="match status" value="1"/>
</dbReference>
<dbReference type="InterPro" id="IPR001387">
    <property type="entry name" value="Cro/C1-type_HTH"/>
</dbReference>
<accession>A0ABP9KD82</accession>
<keyword evidence="1" id="KW-0238">DNA-binding</keyword>
<keyword evidence="4" id="KW-1185">Reference proteome</keyword>
<protein>
    <recommendedName>
        <fullName evidence="2">HTH cro/C1-type domain-containing protein</fullName>
    </recommendedName>
</protein>
<dbReference type="EMBL" id="BAABKC010000044">
    <property type="protein sequence ID" value="GAA5056521.1"/>
    <property type="molecule type" value="Genomic_DNA"/>
</dbReference>
<evidence type="ECO:0000313" key="3">
    <source>
        <dbReference type="EMBL" id="GAA5056521.1"/>
    </source>
</evidence>
<name>A0ABP9KD82_9ACTN</name>
<dbReference type="InterPro" id="IPR050807">
    <property type="entry name" value="TransReg_Diox_bact_type"/>
</dbReference>
<dbReference type="PROSITE" id="PS50943">
    <property type="entry name" value="HTH_CROC1"/>
    <property type="match status" value="1"/>
</dbReference>
<evidence type="ECO:0000259" key="2">
    <source>
        <dbReference type="PROSITE" id="PS50943"/>
    </source>
</evidence>
<dbReference type="Proteomes" id="UP001500124">
    <property type="component" value="Unassembled WGS sequence"/>
</dbReference>